<dbReference type="InterPro" id="IPR008523">
    <property type="entry name" value="DUF805"/>
</dbReference>
<evidence type="ECO:0008006" key="4">
    <source>
        <dbReference type="Google" id="ProtNLM"/>
    </source>
</evidence>
<keyword evidence="1" id="KW-0812">Transmembrane</keyword>
<evidence type="ECO:0000313" key="3">
    <source>
        <dbReference type="Proteomes" id="UP000054172"/>
    </source>
</evidence>
<gene>
    <name evidence="2" type="ORF">AL399_07495</name>
</gene>
<keyword evidence="1" id="KW-1133">Transmembrane helix</keyword>
<dbReference type="EMBL" id="LIIK01000040">
    <property type="protein sequence ID" value="KQM08404.1"/>
    <property type="molecule type" value="Genomic_DNA"/>
</dbReference>
<proteinExistence type="predicted"/>
<dbReference type="Proteomes" id="UP000054172">
    <property type="component" value="Unassembled WGS sequence"/>
</dbReference>
<dbReference type="Pfam" id="PF05656">
    <property type="entry name" value="DUF805"/>
    <property type="match status" value="1"/>
</dbReference>
<sequence length="132" mass="14573">MNQIIAIVKDVLLNKYAKITGRANRTEFWTYVLTVAIVVGIVNGICYAISSYLGYVISTILCLALIVPNICISVRRMHDLGKGGGYIFVACIPLVGWIWYLVLLLTPSEQQANRFGDVPTTDLNIPIDAVKN</sequence>
<dbReference type="AlphaFoldDB" id="A0A0Q4B6P7"/>
<accession>A0A0Q4B6P7</accession>
<feature type="transmembrane region" description="Helical" evidence="1">
    <location>
        <begin position="28"/>
        <end position="50"/>
    </location>
</feature>
<evidence type="ECO:0000313" key="2">
    <source>
        <dbReference type="EMBL" id="KQM08404.1"/>
    </source>
</evidence>
<dbReference type="PATRIC" id="fig|1702214.3.peg.1223"/>
<evidence type="ECO:0000256" key="1">
    <source>
        <dbReference type="SAM" id="Phobius"/>
    </source>
</evidence>
<keyword evidence="1" id="KW-0472">Membrane</keyword>
<organism evidence="2 3">
    <name type="scientific">Candidatus [Bacteroides] periocalifornicus</name>
    <dbReference type="NCBI Taxonomy" id="1702214"/>
    <lineage>
        <taxon>Bacteria</taxon>
        <taxon>Pseudomonadati</taxon>
        <taxon>Bacteroidota</taxon>
    </lineage>
</organism>
<dbReference type="GO" id="GO:0005886">
    <property type="term" value="C:plasma membrane"/>
    <property type="evidence" value="ECO:0007669"/>
    <property type="project" value="TreeGrafter"/>
</dbReference>
<feature type="transmembrane region" description="Helical" evidence="1">
    <location>
        <begin position="56"/>
        <end position="74"/>
    </location>
</feature>
<name>A0A0Q4B6P7_9BACT</name>
<keyword evidence="3" id="KW-1185">Reference proteome</keyword>
<dbReference type="STRING" id="1702214.AL399_07495"/>
<comment type="caution">
    <text evidence="2">The sequence shown here is derived from an EMBL/GenBank/DDBJ whole genome shotgun (WGS) entry which is preliminary data.</text>
</comment>
<reference evidence="2" key="1">
    <citation type="submission" date="2015-08" db="EMBL/GenBank/DDBJ databases">
        <title>Candidatus Bacteriodes Periocalifornicus.</title>
        <authorList>
            <person name="McLean J.S."/>
            <person name="Kelley S."/>
        </authorList>
    </citation>
    <scope>NUCLEOTIDE SEQUENCE [LARGE SCALE GENOMIC DNA]</scope>
    <source>
        <strain evidence="2">12B</strain>
    </source>
</reference>
<protein>
    <recommendedName>
        <fullName evidence="4">Aminopeptidase</fullName>
    </recommendedName>
</protein>
<feature type="transmembrane region" description="Helical" evidence="1">
    <location>
        <begin position="86"/>
        <end position="105"/>
    </location>
</feature>
<dbReference type="PANTHER" id="PTHR34980">
    <property type="entry name" value="INNER MEMBRANE PROTEIN-RELATED-RELATED"/>
    <property type="match status" value="1"/>
</dbReference>